<feature type="transmembrane region" description="Helical" evidence="1">
    <location>
        <begin position="40"/>
        <end position="59"/>
    </location>
</feature>
<dbReference type="RefSeq" id="XP_025555680.1">
    <property type="nucleotide sequence ID" value="XM_025690078.1"/>
</dbReference>
<reference evidence="2 3" key="1">
    <citation type="submission" date="2018-02" db="EMBL/GenBank/DDBJ databases">
        <title>The genomes of Aspergillus section Nigri reveals drivers in fungal speciation.</title>
        <authorList>
            <consortium name="DOE Joint Genome Institute"/>
            <person name="Vesth T.C."/>
            <person name="Nybo J."/>
            <person name="Theobald S."/>
            <person name="Brandl J."/>
            <person name="Frisvad J.C."/>
            <person name="Nielsen K.F."/>
            <person name="Lyhne E.K."/>
            <person name="Kogle M.E."/>
            <person name="Kuo A."/>
            <person name="Riley R."/>
            <person name="Clum A."/>
            <person name="Nolan M."/>
            <person name="Lipzen A."/>
            <person name="Salamov A."/>
            <person name="Henrissat B."/>
            <person name="Wiebenga A."/>
            <person name="De vries R.P."/>
            <person name="Grigoriev I.V."/>
            <person name="Mortensen U.H."/>
            <person name="Andersen M.R."/>
            <person name="Baker S.E."/>
        </authorList>
    </citation>
    <scope>NUCLEOTIDE SEQUENCE [LARGE SCALE GENOMIC DNA]</scope>
    <source>
        <strain evidence="2 3">CBS 101889</strain>
    </source>
</reference>
<dbReference type="AlphaFoldDB" id="A0A395I936"/>
<organism evidence="2 3">
    <name type="scientific">Aspergillus homomorphus (strain CBS 101889)</name>
    <dbReference type="NCBI Taxonomy" id="1450537"/>
    <lineage>
        <taxon>Eukaryota</taxon>
        <taxon>Fungi</taxon>
        <taxon>Dikarya</taxon>
        <taxon>Ascomycota</taxon>
        <taxon>Pezizomycotina</taxon>
        <taxon>Eurotiomycetes</taxon>
        <taxon>Eurotiomycetidae</taxon>
        <taxon>Eurotiales</taxon>
        <taxon>Aspergillaceae</taxon>
        <taxon>Aspergillus</taxon>
        <taxon>Aspergillus subgen. Circumdati</taxon>
    </lineage>
</organism>
<keyword evidence="1" id="KW-0812">Transmembrane</keyword>
<keyword evidence="3" id="KW-1185">Reference proteome</keyword>
<dbReference type="VEuPathDB" id="FungiDB:BO97DRAFT_136748"/>
<protein>
    <submittedName>
        <fullName evidence="2">Uncharacterized protein</fullName>
    </submittedName>
</protein>
<evidence type="ECO:0000313" key="3">
    <source>
        <dbReference type="Proteomes" id="UP000248961"/>
    </source>
</evidence>
<keyword evidence="1" id="KW-0472">Membrane</keyword>
<proteinExistence type="predicted"/>
<keyword evidence="1" id="KW-1133">Transmembrane helix</keyword>
<feature type="transmembrane region" description="Helical" evidence="1">
    <location>
        <begin position="14"/>
        <end position="33"/>
    </location>
</feature>
<dbReference type="EMBL" id="KZ824269">
    <property type="protein sequence ID" value="RAL16526.1"/>
    <property type="molecule type" value="Genomic_DNA"/>
</dbReference>
<dbReference type="GeneID" id="37194367"/>
<feature type="transmembrane region" description="Helical" evidence="1">
    <location>
        <begin position="79"/>
        <end position="100"/>
    </location>
</feature>
<gene>
    <name evidence="2" type="ORF">BO97DRAFT_136748</name>
</gene>
<sequence length="104" mass="11600">MGWNSMKKVLLSHSVQLCIGRLSFLPFLFFLSLSTRSIPLILVACGYIVLSFLALHLTYSSSDWSDSMFRKRSSLGDKVILILLRCLVGWGVAIAMFICASSHL</sequence>
<evidence type="ECO:0000256" key="1">
    <source>
        <dbReference type="SAM" id="Phobius"/>
    </source>
</evidence>
<name>A0A395I936_ASPHC</name>
<accession>A0A395I936</accession>
<dbReference type="Proteomes" id="UP000248961">
    <property type="component" value="Unassembled WGS sequence"/>
</dbReference>
<evidence type="ECO:0000313" key="2">
    <source>
        <dbReference type="EMBL" id="RAL16526.1"/>
    </source>
</evidence>